<dbReference type="AlphaFoldDB" id="A0AAD7I8V1"/>
<dbReference type="Proteomes" id="UP001215598">
    <property type="component" value="Unassembled WGS sequence"/>
</dbReference>
<comment type="caution">
    <text evidence="2">The sequence shown here is derived from an EMBL/GenBank/DDBJ whole genome shotgun (WGS) entry which is preliminary data.</text>
</comment>
<sequence length="266" mass="27818">MLSGVITVMAPRKSSVDGATSTWPFLVGSPIFSVIGSGLLYTLNATTSPAKLVGFQILAGFRNTPKILGQATSMASFAQFLEPIFSSLLAKTLLKYAPNAPASIIKESPTTIRSALPAGMIAGVVRSYTESLRVVFVLVPQHPQDPRAGDLHGVVRANPGRDIGPRRCGADLHVPTHGKFAQVPPNAPVSIVKESPTTIRSALPADMIAGVVRSYTETIPTSRFRGGRPGGQGGAHRDHYDQEPGDSQNRGACAGCHAGGGVEKSA</sequence>
<evidence type="ECO:0000313" key="2">
    <source>
        <dbReference type="EMBL" id="KAJ7737378.1"/>
    </source>
</evidence>
<dbReference type="EMBL" id="JARKIB010000117">
    <property type="protein sequence ID" value="KAJ7737378.1"/>
    <property type="molecule type" value="Genomic_DNA"/>
</dbReference>
<protein>
    <submittedName>
        <fullName evidence="2">Uncharacterized protein</fullName>
    </submittedName>
</protein>
<evidence type="ECO:0000313" key="3">
    <source>
        <dbReference type="Proteomes" id="UP001215598"/>
    </source>
</evidence>
<organism evidence="2 3">
    <name type="scientific">Mycena metata</name>
    <dbReference type="NCBI Taxonomy" id="1033252"/>
    <lineage>
        <taxon>Eukaryota</taxon>
        <taxon>Fungi</taxon>
        <taxon>Dikarya</taxon>
        <taxon>Basidiomycota</taxon>
        <taxon>Agaricomycotina</taxon>
        <taxon>Agaricomycetes</taxon>
        <taxon>Agaricomycetidae</taxon>
        <taxon>Agaricales</taxon>
        <taxon>Marasmiineae</taxon>
        <taxon>Mycenaceae</taxon>
        <taxon>Mycena</taxon>
    </lineage>
</organism>
<proteinExistence type="predicted"/>
<accession>A0AAD7I8V1</accession>
<evidence type="ECO:0000256" key="1">
    <source>
        <dbReference type="SAM" id="MobiDB-lite"/>
    </source>
</evidence>
<gene>
    <name evidence="2" type="ORF">B0H16DRAFT_1762729</name>
</gene>
<feature type="region of interest" description="Disordered" evidence="1">
    <location>
        <begin position="220"/>
        <end position="252"/>
    </location>
</feature>
<keyword evidence="3" id="KW-1185">Reference proteome</keyword>
<reference evidence="2" key="1">
    <citation type="submission" date="2023-03" db="EMBL/GenBank/DDBJ databases">
        <title>Massive genome expansion in bonnet fungi (Mycena s.s.) driven by repeated elements and novel gene families across ecological guilds.</title>
        <authorList>
            <consortium name="Lawrence Berkeley National Laboratory"/>
            <person name="Harder C.B."/>
            <person name="Miyauchi S."/>
            <person name="Viragh M."/>
            <person name="Kuo A."/>
            <person name="Thoen E."/>
            <person name="Andreopoulos B."/>
            <person name="Lu D."/>
            <person name="Skrede I."/>
            <person name="Drula E."/>
            <person name="Henrissat B."/>
            <person name="Morin E."/>
            <person name="Kohler A."/>
            <person name="Barry K."/>
            <person name="LaButti K."/>
            <person name="Morin E."/>
            <person name="Salamov A."/>
            <person name="Lipzen A."/>
            <person name="Mereny Z."/>
            <person name="Hegedus B."/>
            <person name="Baldrian P."/>
            <person name="Stursova M."/>
            <person name="Weitz H."/>
            <person name="Taylor A."/>
            <person name="Grigoriev I.V."/>
            <person name="Nagy L.G."/>
            <person name="Martin F."/>
            <person name="Kauserud H."/>
        </authorList>
    </citation>
    <scope>NUCLEOTIDE SEQUENCE</scope>
    <source>
        <strain evidence="2">CBHHK182m</strain>
    </source>
</reference>
<name>A0AAD7I8V1_9AGAR</name>